<evidence type="ECO:0000313" key="3">
    <source>
        <dbReference type="Proteomes" id="UP000261284"/>
    </source>
</evidence>
<gene>
    <name evidence="2" type="ORF">DXN05_18245</name>
</gene>
<accession>A0A3E1NG37</accession>
<dbReference type="AlphaFoldDB" id="A0A3E1NG37"/>
<keyword evidence="1" id="KW-0812">Transmembrane</keyword>
<comment type="caution">
    <text evidence="2">The sequence shown here is derived from an EMBL/GenBank/DDBJ whole genome shotgun (WGS) entry which is preliminary data.</text>
</comment>
<proteinExistence type="predicted"/>
<protein>
    <submittedName>
        <fullName evidence="2">Uncharacterized protein</fullName>
    </submittedName>
</protein>
<feature type="transmembrane region" description="Helical" evidence="1">
    <location>
        <begin position="40"/>
        <end position="59"/>
    </location>
</feature>
<evidence type="ECO:0000256" key="1">
    <source>
        <dbReference type="SAM" id="Phobius"/>
    </source>
</evidence>
<keyword evidence="1" id="KW-0472">Membrane</keyword>
<sequence>MNRVTMLLPKFVIIFYKCNTCHAFFAVFPGTAAEQLWDDWIIIINQIPHWLSFYGLFCFKLNFRNTVFYTESLKIHITALKYILTPLNV</sequence>
<feature type="transmembrane region" description="Helical" evidence="1">
    <location>
        <begin position="7"/>
        <end position="28"/>
    </location>
</feature>
<reference evidence="2 3" key="1">
    <citation type="submission" date="2018-08" db="EMBL/GenBank/DDBJ databases">
        <title>Chitinophagaceae sp. K23C18032701, a novel bacterium isolated from forest soil.</title>
        <authorList>
            <person name="Wang C."/>
        </authorList>
    </citation>
    <scope>NUCLEOTIDE SEQUENCE [LARGE SCALE GENOMIC DNA]</scope>
    <source>
        <strain evidence="2 3">K23C18032701</strain>
    </source>
</reference>
<dbReference type="EMBL" id="QTJU01000007">
    <property type="protein sequence ID" value="RFM26925.1"/>
    <property type="molecule type" value="Genomic_DNA"/>
</dbReference>
<keyword evidence="1" id="KW-1133">Transmembrane helix</keyword>
<organism evidence="2 3">
    <name type="scientific">Deminuibacter soli</name>
    <dbReference type="NCBI Taxonomy" id="2291815"/>
    <lineage>
        <taxon>Bacteria</taxon>
        <taxon>Pseudomonadati</taxon>
        <taxon>Bacteroidota</taxon>
        <taxon>Chitinophagia</taxon>
        <taxon>Chitinophagales</taxon>
        <taxon>Chitinophagaceae</taxon>
        <taxon>Deminuibacter</taxon>
    </lineage>
</organism>
<evidence type="ECO:0000313" key="2">
    <source>
        <dbReference type="EMBL" id="RFM26925.1"/>
    </source>
</evidence>
<name>A0A3E1NG37_9BACT</name>
<dbReference type="Proteomes" id="UP000261284">
    <property type="component" value="Unassembled WGS sequence"/>
</dbReference>
<keyword evidence="3" id="KW-1185">Reference proteome</keyword>